<evidence type="ECO:0000256" key="3">
    <source>
        <dbReference type="ARBA" id="ARBA00022630"/>
    </source>
</evidence>
<dbReference type="PATRIC" id="fig|632772.20.peg.4673"/>
<accession>C1BAL0</accession>
<dbReference type="STRING" id="632772.ROP_44660"/>
<feature type="region of interest" description="Disordered" evidence="6">
    <location>
        <begin position="298"/>
        <end position="330"/>
    </location>
</feature>
<dbReference type="GO" id="GO:0019646">
    <property type="term" value="P:aerobic electron transport chain"/>
    <property type="evidence" value="ECO:0007669"/>
    <property type="project" value="TreeGrafter"/>
</dbReference>
<dbReference type="HOGENOM" id="CLU_841670_0_0_11"/>
<comment type="cofactor">
    <cofactor evidence="1">
        <name>FAD</name>
        <dbReference type="ChEBI" id="CHEBI:57692"/>
    </cofactor>
</comment>
<keyword evidence="3" id="KW-0285">Flavoprotein</keyword>
<gene>
    <name evidence="9" type="ordered locus">ROP_44660</name>
</gene>
<reference evidence="9 10" key="1">
    <citation type="submission" date="2009-03" db="EMBL/GenBank/DDBJ databases">
        <title>Comparison of the complete genome sequences of Rhodococcus erythropolis PR4 and Rhodococcus opacus B4.</title>
        <authorList>
            <person name="Takarada H."/>
            <person name="Sekine M."/>
            <person name="Hosoyama A."/>
            <person name="Yamada R."/>
            <person name="Fujisawa T."/>
            <person name="Omata S."/>
            <person name="Shimizu A."/>
            <person name="Tsukatani N."/>
            <person name="Tanikawa S."/>
            <person name="Fujita N."/>
            <person name="Harayama S."/>
        </authorList>
    </citation>
    <scope>NUCLEOTIDE SEQUENCE [LARGE SCALE GENOMIC DNA]</scope>
    <source>
        <strain evidence="9 10">B4</strain>
    </source>
</reference>
<feature type="compositionally biased region" description="Basic and acidic residues" evidence="6">
    <location>
        <begin position="321"/>
        <end position="330"/>
    </location>
</feature>
<dbReference type="PANTHER" id="PTHR42913">
    <property type="entry name" value="APOPTOSIS-INDUCING FACTOR 1"/>
    <property type="match status" value="1"/>
</dbReference>
<sequence>MNTSARTVARRRVVIIGSGFGGLFAAKALRRADVDVLVVDRTSHHLFQPLLYQVATGILSEGEIAPSTRMVPKKQSNASVMLGDVTDIDLTGRTITSTHQGRTTTTGYDSLIVSAAARQSYFGNDHFAELARQLAEQSGAELDRAGRIAVREDLTVPGHPEVFVIGDMMARDRLPWVAQVAIQGGRYAAQQIPDGGPPSDRAPFRYRDKGSMATVSRFNAVVKVGGIELAGLPAWILWLAVHVVYVVGFRSRLSTLMSWTWTFLGSWRGQLTVTDQQSRHATSWASPFSSTGVRRAMTVSSPERADTRTAGAVRPISWARQPRDGEDRHS</sequence>
<dbReference type="AlphaFoldDB" id="C1BAL0"/>
<organism evidence="9 10">
    <name type="scientific">Rhodococcus opacus (strain B4)</name>
    <dbReference type="NCBI Taxonomy" id="632772"/>
    <lineage>
        <taxon>Bacteria</taxon>
        <taxon>Bacillati</taxon>
        <taxon>Actinomycetota</taxon>
        <taxon>Actinomycetes</taxon>
        <taxon>Mycobacteriales</taxon>
        <taxon>Nocardiaceae</taxon>
        <taxon>Rhodococcus</taxon>
    </lineage>
</organism>
<dbReference type="SUPFAM" id="SSF51905">
    <property type="entry name" value="FAD/NAD(P)-binding domain"/>
    <property type="match status" value="1"/>
</dbReference>
<evidence type="ECO:0000313" key="9">
    <source>
        <dbReference type="EMBL" id="BAH52713.1"/>
    </source>
</evidence>
<evidence type="ECO:0000256" key="7">
    <source>
        <dbReference type="SAM" id="Phobius"/>
    </source>
</evidence>
<keyword evidence="7" id="KW-1133">Transmembrane helix</keyword>
<dbReference type="KEGG" id="rop:ROP_44660"/>
<dbReference type="Pfam" id="PF07992">
    <property type="entry name" value="Pyr_redox_2"/>
    <property type="match status" value="1"/>
</dbReference>
<evidence type="ECO:0000256" key="5">
    <source>
        <dbReference type="ARBA" id="ARBA00023002"/>
    </source>
</evidence>
<dbReference type="GO" id="GO:0003955">
    <property type="term" value="F:NAD(P)H dehydrogenase (quinone) activity"/>
    <property type="evidence" value="ECO:0007669"/>
    <property type="project" value="TreeGrafter"/>
</dbReference>
<dbReference type="Proteomes" id="UP000002212">
    <property type="component" value="Chromosome"/>
</dbReference>
<keyword evidence="5" id="KW-0560">Oxidoreductase</keyword>
<keyword evidence="7" id="KW-0812">Transmembrane</keyword>
<dbReference type="Gene3D" id="3.50.50.100">
    <property type="match status" value="2"/>
</dbReference>
<dbReference type="InterPro" id="IPR051169">
    <property type="entry name" value="NADH-Q_oxidoreductase"/>
</dbReference>
<keyword evidence="4" id="KW-0274">FAD</keyword>
<dbReference type="InterPro" id="IPR023753">
    <property type="entry name" value="FAD/NAD-binding_dom"/>
</dbReference>
<evidence type="ECO:0000256" key="6">
    <source>
        <dbReference type="SAM" id="MobiDB-lite"/>
    </source>
</evidence>
<protein>
    <submittedName>
        <fullName evidence="9">Hypothetical membrane protein</fullName>
    </submittedName>
</protein>
<feature type="domain" description="FAD/NAD(P)-binding" evidence="8">
    <location>
        <begin position="12"/>
        <end position="121"/>
    </location>
</feature>
<dbReference type="OrthoDB" id="9781621at2"/>
<evidence type="ECO:0000259" key="8">
    <source>
        <dbReference type="Pfam" id="PF07992"/>
    </source>
</evidence>
<evidence type="ECO:0000256" key="1">
    <source>
        <dbReference type="ARBA" id="ARBA00001974"/>
    </source>
</evidence>
<keyword evidence="7" id="KW-0472">Membrane</keyword>
<dbReference type="EMBL" id="AP011115">
    <property type="protein sequence ID" value="BAH52713.1"/>
    <property type="molecule type" value="Genomic_DNA"/>
</dbReference>
<dbReference type="InterPro" id="IPR036188">
    <property type="entry name" value="FAD/NAD-bd_sf"/>
</dbReference>
<name>C1BAL0_RHOOB</name>
<dbReference type="RefSeq" id="WP_012691637.1">
    <property type="nucleotide sequence ID" value="NC_012522.1"/>
</dbReference>
<feature type="transmembrane region" description="Helical" evidence="7">
    <location>
        <begin position="229"/>
        <end position="249"/>
    </location>
</feature>
<evidence type="ECO:0000256" key="4">
    <source>
        <dbReference type="ARBA" id="ARBA00022827"/>
    </source>
</evidence>
<evidence type="ECO:0000256" key="2">
    <source>
        <dbReference type="ARBA" id="ARBA00005272"/>
    </source>
</evidence>
<proteinExistence type="inferred from homology"/>
<evidence type="ECO:0000313" key="10">
    <source>
        <dbReference type="Proteomes" id="UP000002212"/>
    </source>
</evidence>
<comment type="similarity">
    <text evidence="2">Belongs to the NADH dehydrogenase family.</text>
</comment>
<dbReference type="PANTHER" id="PTHR42913:SF3">
    <property type="entry name" value="64 KDA MITOCHONDRIAL NADH DEHYDROGENASE (EUROFUNG)"/>
    <property type="match status" value="1"/>
</dbReference>